<sequence length="116" mass="12991">MVSLSDPKKRSELLRVRCTSEDLERWQAMAKSRDETVSGIVRRLLDGTPEKRRSPIPPVDVALLRQVAMAGNNLNQIARAVNEARVIEAHADARDVLGHLVIIERMLLELIDEVSA</sequence>
<protein>
    <submittedName>
        <fullName evidence="1">Plasmid mobilization relaxosome protein MobC</fullName>
    </submittedName>
</protein>
<evidence type="ECO:0000313" key="1">
    <source>
        <dbReference type="EMBL" id="QUJ76243.1"/>
    </source>
</evidence>
<evidence type="ECO:0000313" key="2">
    <source>
        <dbReference type="Proteomes" id="UP000683291"/>
    </source>
</evidence>
<name>A0A975JD53_9RHOB</name>
<keyword evidence="2" id="KW-1185">Reference proteome</keyword>
<accession>A0A975JD53</accession>
<gene>
    <name evidence="1" type="primary">mobC</name>
    <name evidence="1" type="ORF">KDD17_15265</name>
</gene>
<dbReference type="KEGG" id="sual:KDD17_15265"/>
<dbReference type="RefSeq" id="WP_212704441.1">
    <property type="nucleotide sequence ID" value="NZ_CP073581.1"/>
</dbReference>
<reference evidence="1" key="1">
    <citation type="submission" date="2021-04" db="EMBL/GenBank/DDBJ databases">
        <title>Complete genome sequence for Sulfitobacter sp. strain JK7-1.</title>
        <authorList>
            <person name="Park S.-J."/>
        </authorList>
    </citation>
    <scope>NUCLEOTIDE SEQUENCE</scope>
    <source>
        <strain evidence="1">JK7-1</strain>
    </source>
</reference>
<dbReference type="EMBL" id="CP073581">
    <property type="protein sequence ID" value="QUJ76243.1"/>
    <property type="molecule type" value="Genomic_DNA"/>
</dbReference>
<dbReference type="AlphaFoldDB" id="A0A975JD53"/>
<proteinExistence type="predicted"/>
<dbReference type="Proteomes" id="UP000683291">
    <property type="component" value="Chromosome 1"/>
</dbReference>
<dbReference type="Pfam" id="PF21983">
    <property type="entry name" value="NikA-like"/>
    <property type="match status" value="1"/>
</dbReference>
<dbReference type="InterPro" id="IPR053842">
    <property type="entry name" value="NikA-like"/>
</dbReference>
<organism evidence="1 2">
    <name type="scientific">Sulfitobacter albidus</name>
    <dbReference type="NCBI Taxonomy" id="2829501"/>
    <lineage>
        <taxon>Bacteria</taxon>
        <taxon>Pseudomonadati</taxon>
        <taxon>Pseudomonadota</taxon>
        <taxon>Alphaproteobacteria</taxon>
        <taxon>Rhodobacterales</taxon>
        <taxon>Roseobacteraceae</taxon>
        <taxon>Sulfitobacter</taxon>
    </lineage>
</organism>